<reference evidence="1" key="1">
    <citation type="journal article" date="2021" name="Environ. Microbiol.">
        <title>Gene family expansions and transcriptome signatures uncover fungal adaptations to wood decay.</title>
        <authorList>
            <person name="Hage H."/>
            <person name="Miyauchi S."/>
            <person name="Viragh M."/>
            <person name="Drula E."/>
            <person name="Min B."/>
            <person name="Chaduli D."/>
            <person name="Navarro D."/>
            <person name="Favel A."/>
            <person name="Norest M."/>
            <person name="Lesage-Meessen L."/>
            <person name="Balint B."/>
            <person name="Merenyi Z."/>
            <person name="de Eugenio L."/>
            <person name="Morin E."/>
            <person name="Martinez A.T."/>
            <person name="Baldrian P."/>
            <person name="Stursova M."/>
            <person name="Martinez M.J."/>
            <person name="Novotny C."/>
            <person name="Magnuson J.K."/>
            <person name="Spatafora J.W."/>
            <person name="Maurice S."/>
            <person name="Pangilinan J."/>
            <person name="Andreopoulos W."/>
            <person name="LaButti K."/>
            <person name="Hundley H."/>
            <person name="Na H."/>
            <person name="Kuo A."/>
            <person name="Barry K."/>
            <person name="Lipzen A."/>
            <person name="Henrissat B."/>
            <person name="Riley R."/>
            <person name="Ahrendt S."/>
            <person name="Nagy L.G."/>
            <person name="Grigoriev I.V."/>
            <person name="Martin F."/>
            <person name="Rosso M.N."/>
        </authorList>
    </citation>
    <scope>NUCLEOTIDE SEQUENCE</scope>
    <source>
        <strain evidence="1">CBS 384.51</strain>
    </source>
</reference>
<gene>
    <name evidence="1" type="ORF">BDY19DRAFT_1075001</name>
</gene>
<dbReference type="EMBL" id="MU274924">
    <property type="protein sequence ID" value="KAI0086361.1"/>
    <property type="molecule type" value="Genomic_DNA"/>
</dbReference>
<dbReference type="Proteomes" id="UP001055072">
    <property type="component" value="Unassembled WGS sequence"/>
</dbReference>
<keyword evidence="2" id="KW-1185">Reference proteome</keyword>
<protein>
    <submittedName>
        <fullName evidence="1">Uncharacterized protein</fullName>
    </submittedName>
</protein>
<organism evidence="1 2">
    <name type="scientific">Irpex rosettiformis</name>
    <dbReference type="NCBI Taxonomy" id="378272"/>
    <lineage>
        <taxon>Eukaryota</taxon>
        <taxon>Fungi</taxon>
        <taxon>Dikarya</taxon>
        <taxon>Basidiomycota</taxon>
        <taxon>Agaricomycotina</taxon>
        <taxon>Agaricomycetes</taxon>
        <taxon>Polyporales</taxon>
        <taxon>Irpicaceae</taxon>
        <taxon>Irpex</taxon>
    </lineage>
</organism>
<evidence type="ECO:0000313" key="1">
    <source>
        <dbReference type="EMBL" id="KAI0086361.1"/>
    </source>
</evidence>
<evidence type="ECO:0000313" key="2">
    <source>
        <dbReference type="Proteomes" id="UP001055072"/>
    </source>
</evidence>
<sequence>MPLVPVANSTAYQVPSPPQSQQQLVFDFTKRKRWADLLVSELTEAIMLILSQNGQVWYCGPAVAELLGWKDEEVTDTNICDIMNPDDRATFLRQFKQSIQNRTDLLAYARLQCKTAQDLYPNVPAPKPVGLVQHTEDPQTPPREVLFEIKGYPHFVGMPENINGMPSFTTATEACVMNGHPRISGDRAMDEGPFRCFFAMAKPYPSRNTAMLNTFLELKMENERLQSRLQAAKAQAESLNIPLNPPAMQRVASGPSGSTPAPAQSSYITTGQSYPYEFQTLSQSGSNDSATYRPYEMPSSSGPSAPIQSQEDDHEGTGDSGQLRKKLKRSVGSEMYVCTQCGRTDSPEWRKGPQGPKTLCNACGLRWAKSNRGPKEGPTATPSASATAKQHSFSVANFSSNSATSTISSVESSATLTSSIPPCAPDSRPSTSLPVGTSYTMSSPYD</sequence>
<name>A0ACB8TWD9_9APHY</name>
<proteinExistence type="predicted"/>
<accession>A0ACB8TWD9</accession>
<comment type="caution">
    <text evidence="1">The sequence shown here is derived from an EMBL/GenBank/DDBJ whole genome shotgun (WGS) entry which is preliminary data.</text>
</comment>